<dbReference type="AlphaFoldDB" id="A0A0N1IP65"/>
<feature type="domain" description="RGS" evidence="2">
    <location>
        <begin position="27"/>
        <end position="66"/>
    </location>
</feature>
<sequence length="148" mass="17547">MEKCFVACGCDDQEGVTKGDLDRFTDKIENVLNDEKGRRLFRNFMFTTKMKDGRRTLDFLEHIERLLGYSEDAESTSYRNYLRDFDRLIDEAERIEELDFATMERLAIARDSENKDEMEAALKLLKVEAIKALRREYSAFRRHFIPNN</sequence>
<evidence type="ECO:0000259" key="2">
    <source>
        <dbReference type="PROSITE" id="PS50132"/>
    </source>
</evidence>
<name>A0A0N1IP65_PAPMA</name>
<dbReference type="InParanoid" id="A0A0N1IP65"/>
<proteinExistence type="predicted"/>
<protein>
    <recommendedName>
        <fullName evidence="2">RGS domain-containing protein</fullName>
    </recommendedName>
</protein>
<feature type="coiled-coil region" evidence="1">
    <location>
        <begin position="78"/>
        <end position="135"/>
    </location>
</feature>
<evidence type="ECO:0000313" key="4">
    <source>
        <dbReference type="Proteomes" id="UP000053240"/>
    </source>
</evidence>
<dbReference type="Proteomes" id="UP000053240">
    <property type="component" value="Unassembled WGS sequence"/>
</dbReference>
<dbReference type="PROSITE" id="PS50132">
    <property type="entry name" value="RGS"/>
    <property type="match status" value="1"/>
</dbReference>
<keyword evidence="1" id="KW-0175">Coiled coil</keyword>
<evidence type="ECO:0000313" key="3">
    <source>
        <dbReference type="EMBL" id="KPJ12672.1"/>
    </source>
</evidence>
<organism evidence="3 4">
    <name type="scientific">Papilio machaon</name>
    <name type="common">Old World swallowtail butterfly</name>
    <dbReference type="NCBI Taxonomy" id="76193"/>
    <lineage>
        <taxon>Eukaryota</taxon>
        <taxon>Metazoa</taxon>
        <taxon>Ecdysozoa</taxon>
        <taxon>Arthropoda</taxon>
        <taxon>Hexapoda</taxon>
        <taxon>Insecta</taxon>
        <taxon>Pterygota</taxon>
        <taxon>Neoptera</taxon>
        <taxon>Endopterygota</taxon>
        <taxon>Lepidoptera</taxon>
        <taxon>Glossata</taxon>
        <taxon>Ditrysia</taxon>
        <taxon>Papilionoidea</taxon>
        <taxon>Papilionidae</taxon>
        <taxon>Papilioninae</taxon>
        <taxon>Papilio</taxon>
    </lineage>
</organism>
<reference evidence="3 4" key="1">
    <citation type="journal article" date="2015" name="Nat. Commun.">
        <title>Outbred genome sequencing and CRISPR/Cas9 gene editing in butterflies.</title>
        <authorList>
            <person name="Li X."/>
            <person name="Fan D."/>
            <person name="Zhang W."/>
            <person name="Liu G."/>
            <person name="Zhang L."/>
            <person name="Zhao L."/>
            <person name="Fang X."/>
            <person name="Chen L."/>
            <person name="Dong Y."/>
            <person name="Chen Y."/>
            <person name="Ding Y."/>
            <person name="Zhao R."/>
            <person name="Feng M."/>
            <person name="Zhu Y."/>
            <person name="Feng Y."/>
            <person name="Jiang X."/>
            <person name="Zhu D."/>
            <person name="Xiang H."/>
            <person name="Feng X."/>
            <person name="Li S."/>
            <person name="Wang J."/>
            <person name="Zhang G."/>
            <person name="Kronforst M.R."/>
            <person name="Wang W."/>
        </authorList>
    </citation>
    <scope>NUCLEOTIDE SEQUENCE [LARGE SCALE GENOMIC DNA]</scope>
    <source>
        <strain evidence="3">Ya'a_city_454_Pm</strain>
        <tissue evidence="3">Whole body</tissue>
    </source>
</reference>
<accession>A0A0N1IP65</accession>
<gene>
    <name evidence="3" type="ORF">RR48_03058</name>
</gene>
<dbReference type="OrthoDB" id="6596404at2759"/>
<dbReference type="EMBL" id="KQ460711">
    <property type="protein sequence ID" value="KPJ12672.1"/>
    <property type="molecule type" value="Genomic_DNA"/>
</dbReference>
<evidence type="ECO:0000256" key="1">
    <source>
        <dbReference type="SAM" id="Coils"/>
    </source>
</evidence>
<dbReference type="InterPro" id="IPR016137">
    <property type="entry name" value="RGS"/>
</dbReference>
<dbReference type="KEGG" id="pmac:106713355"/>
<keyword evidence="4" id="KW-1185">Reference proteome</keyword>